<dbReference type="OrthoDB" id="1650at2759"/>
<dbReference type="PANTHER" id="PTHR21321">
    <property type="entry name" value="PNAS-3 RELATED"/>
    <property type="match status" value="1"/>
</dbReference>
<evidence type="ECO:0000313" key="6">
    <source>
        <dbReference type="Proteomes" id="UP000193642"/>
    </source>
</evidence>
<evidence type="ECO:0000259" key="4">
    <source>
        <dbReference type="Pfam" id="PF21266"/>
    </source>
</evidence>
<dbReference type="Pfam" id="PF14382">
    <property type="entry name" value="ECR1_N"/>
    <property type="match status" value="1"/>
</dbReference>
<comment type="caution">
    <text evidence="5">The sequence shown here is derived from an EMBL/GenBank/DDBJ whole genome shotgun (WGS) entry which is preliminary data.</text>
</comment>
<dbReference type="AlphaFoldDB" id="A0A1Y2D156"/>
<dbReference type="GO" id="GO:0071038">
    <property type="term" value="P:TRAMP-dependent tRNA surveillance pathway"/>
    <property type="evidence" value="ECO:0007669"/>
    <property type="project" value="TreeGrafter"/>
</dbReference>
<dbReference type="Gene3D" id="2.40.50.100">
    <property type="match status" value="1"/>
</dbReference>
<dbReference type="GO" id="GO:0000467">
    <property type="term" value="P:exonucleolytic trimming to generate mature 3'-end of 5.8S rRNA from tricistronic rRNA transcript (SSU-rRNA, 5.8S rRNA, LSU-rRNA)"/>
    <property type="evidence" value="ECO:0007669"/>
    <property type="project" value="TreeGrafter"/>
</dbReference>
<name>A0A1Y2D156_9FUNG</name>
<dbReference type="EMBL" id="MCGO01000002">
    <property type="protein sequence ID" value="ORY52980.1"/>
    <property type="molecule type" value="Genomic_DNA"/>
</dbReference>
<evidence type="ECO:0000256" key="2">
    <source>
        <dbReference type="ARBA" id="ARBA00022835"/>
    </source>
</evidence>
<evidence type="ECO:0000256" key="1">
    <source>
        <dbReference type="ARBA" id="ARBA00004123"/>
    </source>
</evidence>
<gene>
    <name evidence="5" type="ORF">BCR33DRAFT_756920</name>
</gene>
<keyword evidence="6" id="KW-1185">Reference proteome</keyword>
<dbReference type="STRING" id="329046.A0A1Y2D156"/>
<dbReference type="GO" id="GO:0003723">
    <property type="term" value="F:RNA binding"/>
    <property type="evidence" value="ECO:0007669"/>
    <property type="project" value="InterPro"/>
</dbReference>
<protein>
    <submittedName>
        <fullName evidence="5">Uncharacterized protein</fullName>
    </submittedName>
</protein>
<keyword evidence="2" id="KW-0271">Exosome</keyword>
<organism evidence="5 6">
    <name type="scientific">Rhizoclosmatium globosum</name>
    <dbReference type="NCBI Taxonomy" id="329046"/>
    <lineage>
        <taxon>Eukaryota</taxon>
        <taxon>Fungi</taxon>
        <taxon>Fungi incertae sedis</taxon>
        <taxon>Chytridiomycota</taxon>
        <taxon>Chytridiomycota incertae sedis</taxon>
        <taxon>Chytridiomycetes</taxon>
        <taxon>Chytridiales</taxon>
        <taxon>Chytriomycetaceae</taxon>
        <taxon>Rhizoclosmatium</taxon>
    </lineage>
</organism>
<dbReference type="PANTHER" id="PTHR21321:SF4">
    <property type="entry name" value="EXOSOME COMPLEX COMPONENT RRP4"/>
    <property type="match status" value="1"/>
</dbReference>
<feature type="domain" description="Exosome complex component N-terminal" evidence="3">
    <location>
        <begin position="20"/>
        <end position="56"/>
    </location>
</feature>
<dbReference type="GO" id="GO:0000177">
    <property type="term" value="C:cytoplasmic exosome (RNase complex)"/>
    <property type="evidence" value="ECO:0007669"/>
    <property type="project" value="TreeGrafter"/>
</dbReference>
<dbReference type="GO" id="GO:0000176">
    <property type="term" value="C:nuclear exosome (RNase complex)"/>
    <property type="evidence" value="ECO:0007669"/>
    <property type="project" value="TreeGrafter"/>
</dbReference>
<accession>A0A1Y2D156</accession>
<dbReference type="GO" id="GO:0071035">
    <property type="term" value="P:nuclear polyadenylation-dependent rRNA catabolic process"/>
    <property type="evidence" value="ECO:0007669"/>
    <property type="project" value="TreeGrafter"/>
</dbReference>
<proteinExistence type="predicted"/>
<dbReference type="SUPFAM" id="SSF110324">
    <property type="entry name" value="Ribosomal L27 protein-like"/>
    <property type="match status" value="1"/>
</dbReference>
<dbReference type="GO" id="GO:0071034">
    <property type="term" value="P:CUT catabolic process"/>
    <property type="evidence" value="ECO:0007669"/>
    <property type="project" value="TreeGrafter"/>
</dbReference>
<dbReference type="InterPro" id="IPR048565">
    <property type="entry name" value="S1_RRP4"/>
</dbReference>
<reference evidence="5 6" key="1">
    <citation type="submission" date="2016-07" db="EMBL/GenBank/DDBJ databases">
        <title>Pervasive Adenine N6-methylation of Active Genes in Fungi.</title>
        <authorList>
            <consortium name="DOE Joint Genome Institute"/>
            <person name="Mondo S.J."/>
            <person name="Dannebaum R.O."/>
            <person name="Kuo R.C."/>
            <person name="Labutti K."/>
            <person name="Haridas S."/>
            <person name="Kuo A."/>
            <person name="Salamov A."/>
            <person name="Ahrendt S.R."/>
            <person name="Lipzen A."/>
            <person name="Sullivan W."/>
            <person name="Andreopoulos W.B."/>
            <person name="Clum A."/>
            <person name="Lindquist E."/>
            <person name="Daum C."/>
            <person name="Ramamoorthy G.K."/>
            <person name="Gryganskyi A."/>
            <person name="Culley D."/>
            <person name="Magnuson J.K."/>
            <person name="James T.Y."/>
            <person name="O'Malley M.A."/>
            <person name="Stajich J.E."/>
            <person name="Spatafora J.W."/>
            <person name="Visel A."/>
            <person name="Grigoriev I.V."/>
        </authorList>
    </citation>
    <scope>NUCLEOTIDE SEQUENCE [LARGE SCALE GENOMIC DNA]</scope>
    <source>
        <strain evidence="5 6">JEL800</strain>
    </source>
</reference>
<sequence>MDRMDITDDGEGTGGHVLHLVTPGETVTGDAAFMKGHGTVNDGADLVATVVGTVERINKLISVRPFRARYAGDIGDVVVGRICEVTQKRWKDGMLLLAAVNLPGGELRRRSESDELQMRQLLAEGDMISAEIQAFFGDGAVSLHTRSLKYGKLKSGSLVTVPSSLVNVRKLISCIILLLKAFTWMYSRNERIHLGLKGNREYGKEGYPSTTAGRCRCSIRECERTCFPHRTGSHCSNFSINFGACKRRRIYYRSSHLTRLRSIPWN</sequence>
<feature type="domain" description="RRP4 S1" evidence="4">
    <location>
        <begin position="69"/>
        <end position="133"/>
    </location>
</feature>
<dbReference type="Pfam" id="PF21266">
    <property type="entry name" value="S1_RRP4"/>
    <property type="match status" value="1"/>
</dbReference>
<dbReference type="InterPro" id="IPR026699">
    <property type="entry name" value="Exosome_RNA_bind1/RRP40/RRP4"/>
</dbReference>
<dbReference type="SUPFAM" id="SSF50249">
    <property type="entry name" value="Nucleic acid-binding proteins"/>
    <property type="match status" value="1"/>
</dbReference>
<comment type="subcellular location">
    <subcellularLocation>
        <location evidence="1">Nucleus</location>
    </subcellularLocation>
</comment>
<dbReference type="CDD" id="cd05789">
    <property type="entry name" value="S1_Rrp4"/>
    <property type="match status" value="1"/>
</dbReference>
<dbReference type="Proteomes" id="UP000193642">
    <property type="component" value="Unassembled WGS sequence"/>
</dbReference>
<dbReference type="InterPro" id="IPR012340">
    <property type="entry name" value="NA-bd_OB-fold"/>
</dbReference>
<dbReference type="InterPro" id="IPR025721">
    <property type="entry name" value="Exosome_cplx_N_dom"/>
</dbReference>
<evidence type="ECO:0000259" key="3">
    <source>
        <dbReference type="Pfam" id="PF14382"/>
    </source>
</evidence>
<dbReference type="GO" id="GO:0034475">
    <property type="term" value="P:U4 snRNA 3'-end processing"/>
    <property type="evidence" value="ECO:0007669"/>
    <property type="project" value="TreeGrafter"/>
</dbReference>
<evidence type="ECO:0000313" key="5">
    <source>
        <dbReference type="EMBL" id="ORY52980.1"/>
    </source>
</evidence>
<dbReference type="Gene3D" id="2.40.50.140">
    <property type="entry name" value="Nucleic acid-binding proteins"/>
    <property type="match status" value="1"/>
</dbReference>
<dbReference type="GO" id="GO:0071051">
    <property type="term" value="P:poly(A)-dependent snoRNA 3'-end processing"/>
    <property type="evidence" value="ECO:0007669"/>
    <property type="project" value="TreeGrafter"/>
</dbReference>